<dbReference type="EMBL" id="CAJOBP010000444">
    <property type="protein sequence ID" value="CAF4179377.1"/>
    <property type="molecule type" value="Genomic_DNA"/>
</dbReference>
<evidence type="ECO:0000313" key="12">
    <source>
        <dbReference type="EMBL" id="CAF4592825.1"/>
    </source>
</evidence>
<dbReference type="EMBL" id="CAJOBR010001261">
    <property type="protein sequence ID" value="CAF4592825.1"/>
    <property type="molecule type" value="Genomic_DNA"/>
</dbReference>
<dbReference type="GO" id="GO:0042147">
    <property type="term" value="P:retrograde transport, endosome to Golgi"/>
    <property type="evidence" value="ECO:0007669"/>
    <property type="project" value="TreeGrafter"/>
</dbReference>
<name>A0A820INS7_9BILA</name>
<feature type="transmembrane region" description="Helical" evidence="8">
    <location>
        <begin position="333"/>
        <end position="355"/>
    </location>
</feature>
<dbReference type="Pfam" id="PF04193">
    <property type="entry name" value="PQ-loop"/>
    <property type="match status" value="2"/>
</dbReference>
<evidence type="ECO:0000313" key="10">
    <source>
        <dbReference type="EMBL" id="CAF4179377.1"/>
    </source>
</evidence>
<evidence type="ECO:0000313" key="13">
    <source>
        <dbReference type="Proteomes" id="UP000663862"/>
    </source>
</evidence>
<evidence type="ECO:0000256" key="7">
    <source>
        <dbReference type="ARBA" id="ARBA00043159"/>
    </source>
</evidence>
<dbReference type="InterPro" id="IPR006603">
    <property type="entry name" value="PQ-loop_rpt"/>
</dbReference>
<comment type="caution">
    <text evidence="11">The sequence shown here is derived from an EMBL/GenBank/DDBJ whole genome shotgun (WGS) entry which is preliminary data.</text>
</comment>
<dbReference type="PANTHER" id="PTHR14856">
    <property type="entry name" value="PQ-LOOP REPEAT-CONTAINING PROTEIN 1-LIKE PROTEIN"/>
    <property type="match status" value="1"/>
</dbReference>
<dbReference type="GO" id="GO:0016020">
    <property type="term" value="C:membrane"/>
    <property type="evidence" value="ECO:0007669"/>
    <property type="project" value="UniProtKB-SubCell"/>
</dbReference>
<feature type="transmembrane region" description="Helical" evidence="8">
    <location>
        <begin position="274"/>
        <end position="295"/>
    </location>
</feature>
<evidence type="ECO:0000256" key="3">
    <source>
        <dbReference type="ARBA" id="ARBA00022737"/>
    </source>
</evidence>
<reference evidence="11" key="1">
    <citation type="submission" date="2021-02" db="EMBL/GenBank/DDBJ databases">
        <authorList>
            <person name="Nowell W R."/>
        </authorList>
    </citation>
    <scope>NUCLEOTIDE SEQUENCE</scope>
</reference>
<evidence type="ECO:0000313" key="11">
    <source>
        <dbReference type="EMBL" id="CAF4313178.1"/>
    </source>
</evidence>
<dbReference type="SMART" id="SM00679">
    <property type="entry name" value="CTNS"/>
    <property type="match status" value="2"/>
</dbReference>
<evidence type="ECO:0000256" key="1">
    <source>
        <dbReference type="ARBA" id="ARBA00004141"/>
    </source>
</evidence>
<gene>
    <name evidence="9" type="ORF">HFQ381_LOCUS2136</name>
    <name evidence="12" type="ORF">QYT958_LOCUS11020</name>
    <name evidence="11" type="ORF">TSG867_LOCUS7044</name>
    <name evidence="10" type="ORF">UJA718_LOCUS5210</name>
</gene>
<evidence type="ECO:0000256" key="5">
    <source>
        <dbReference type="ARBA" id="ARBA00023136"/>
    </source>
</evidence>
<dbReference type="GO" id="GO:0005768">
    <property type="term" value="C:endosome"/>
    <property type="evidence" value="ECO:0007669"/>
    <property type="project" value="TreeGrafter"/>
</dbReference>
<evidence type="ECO:0000256" key="2">
    <source>
        <dbReference type="ARBA" id="ARBA00022692"/>
    </source>
</evidence>
<evidence type="ECO:0000313" key="9">
    <source>
        <dbReference type="EMBL" id="CAF4118097.1"/>
    </source>
</evidence>
<feature type="transmembrane region" description="Helical" evidence="8">
    <location>
        <begin position="114"/>
        <end position="136"/>
    </location>
</feature>
<evidence type="ECO:0000256" key="4">
    <source>
        <dbReference type="ARBA" id="ARBA00022989"/>
    </source>
</evidence>
<comment type="subcellular location">
    <subcellularLocation>
        <location evidence="1">Membrane</location>
        <topology evidence="1">Multi-pass membrane protein</topology>
    </subcellularLocation>
</comment>
<feature type="transmembrane region" description="Helical" evidence="8">
    <location>
        <begin position="35"/>
        <end position="53"/>
    </location>
</feature>
<protein>
    <recommendedName>
        <fullName evidence="6">Solute carrier family 66 member 2</fullName>
    </recommendedName>
    <alternativeName>
        <fullName evidence="7">PQ-loop repeat-containing protein 1</fullName>
    </alternativeName>
</protein>
<dbReference type="AlphaFoldDB" id="A0A820INS7"/>
<dbReference type="EMBL" id="CAJOBO010000068">
    <property type="protein sequence ID" value="CAF4118097.1"/>
    <property type="molecule type" value="Genomic_DNA"/>
</dbReference>
<evidence type="ECO:0000256" key="6">
    <source>
        <dbReference type="ARBA" id="ARBA00040648"/>
    </source>
</evidence>
<keyword evidence="2 8" id="KW-0812">Transmembrane</keyword>
<dbReference type="FunFam" id="1.20.1280.290:FF:000005">
    <property type="entry name" value="PQ-loop repeat-containing protein 1"/>
    <property type="match status" value="1"/>
</dbReference>
<dbReference type="GO" id="GO:0045332">
    <property type="term" value="P:phospholipid translocation"/>
    <property type="evidence" value="ECO:0007669"/>
    <property type="project" value="TreeGrafter"/>
</dbReference>
<dbReference type="InterPro" id="IPR052241">
    <property type="entry name" value="SLC66/Scramblase_ANY1"/>
</dbReference>
<dbReference type="Proteomes" id="UP000663873">
    <property type="component" value="Unassembled WGS sequence"/>
</dbReference>
<feature type="transmembrane region" description="Helical" evidence="8">
    <location>
        <begin position="179"/>
        <end position="197"/>
    </location>
</feature>
<dbReference type="Proteomes" id="UP000663851">
    <property type="component" value="Unassembled WGS sequence"/>
</dbReference>
<sequence>MLTLVLNLISKKQSYSCLFSFAKLKFQQINHHRHYSCYLFVITAFLLLGFTNATNNTTSNVHEGLFENIKKYANYVLGMPQEITDDNLTTTALNETANDTQIHRPIPISSFRIFIMRILEACAILFMIFGGVIPYIPQYLVIKRTKNAEGFSNYVCLTLLVANIIRIEFWFGKRFETPLLIQSIVMIICMLIMLELWTRVHSQAMRGDSSSDTSSQISNSKEQLTEEVSDRRFMDFEVTYFWRWTTFSSYLQFLFIFTVILSIITWLFRYNLVYIETIGLLAVFCEALLGVPQFLRNFRLKSTEGMSVKMVILWTSGDIFKTIYFIVRNAPKQFWLCGILQISIDIAIIGQVIFYSKRCRCCKQ</sequence>
<dbReference type="FunFam" id="1.20.1280.290:FF:000008">
    <property type="entry name" value="PQ-loop repeat-containing protein 1"/>
    <property type="match status" value="1"/>
</dbReference>
<dbReference type="EMBL" id="CAJOBQ010000271">
    <property type="protein sequence ID" value="CAF4313178.1"/>
    <property type="molecule type" value="Genomic_DNA"/>
</dbReference>
<evidence type="ECO:0000313" key="14">
    <source>
        <dbReference type="Proteomes" id="UP000663873"/>
    </source>
</evidence>
<keyword evidence="3" id="KW-0677">Repeat</keyword>
<keyword evidence="4 8" id="KW-1133">Transmembrane helix</keyword>
<feature type="transmembrane region" description="Helical" evidence="8">
    <location>
        <begin position="307"/>
        <end position="327"/>
    </location>
</feature>
<proteinExistence type="predicted"/>
<accession>A0A820INS7</accession>
<dbReference type="Proteomes" id="UP000663862">
    <property type="component" value="Unassembled WGS sequence"/>
</dbReference>
<dbReference type="GO" id="GO:0005802">
    <property type="term" value="C:trans-Golgi network"/>
    <property type="evidence" value="ECO:0007669"/>
    <property type="project" value="TreeGrafter"/>
</dbReference>
<dbReference type="Proteomes" id="UP000663848">
    <property type="component" value="Unassembled WGS sequence"/>
</dbReference>
<keyword evidence="5 8" id="KW-0472">Membrane</keyword>
<keyword evidence="14" id="KW-1185">Reference proteome</keyword>
<feature type="transmembrane region" description="Helical" evidence="8">
    <location>
        <begin position="250"/>
        <end position="268"/>
    </location>
</feature>
<organism evidence="11 13">
    <name type="scientific">Rotaria socialis</name>
    <dbReference type="NCBI Taxonomy" id="392032"/>
    <lineage>
        <taxon>Eukaryota</taxon>
        <taxon>Metazoa</taxon>
        <taxon>Spiralia</taxon>
        <taxon>Gnathifera</taxon>
        <taxon>Rotifera</taxon>
        <taxon>Eurotatoria</taxon>
        <taxon>Bdelloidea</taxon>
        <taxon>Philodinida</taxon>
        <taxon>Philodinidae</taxon>
        <taxon>Rotaria</taxon>
    </lineage>
</organism>
<dbReference type="GO" id="GO:0005829">
    <property type="term" value="C:cytosol"/>
    <property type="evidence" value="ECO:0007669"/>
    <property type="project" value="GOC"/>
</dbReference>
<feature type="transmembrane region" description="Helical" evidence="8">
    <location>
        <begin position="148"/>
        <end position="167"/>
    </location>
</feature>
<dbReference type="Gene3D" id="1.20.1280.290">
    <property type="match status" value="2"/>
</dbReference>
<evidence type="ECO:0000256" key="8">
    <source>
        <dbReference type="SAM" id="Phobius"/>
    </source>
</evidence>
<dbReference type="PANTHER" id="PTHR14856:SF9">
    <property type="entry name" value="PQ-LOOP REPEAT-CONTAINING PROTEIN 1"/>
    <property type="match status" value="1"/>
</dbReference>